<evidence type="ECO:0000313" key="3">
    <source>
        <dbReference type="EMBL" id="QGQ98107.1"/>
    </source>
</evidence>
<dbReference type="GO" id="GO:0000166">
    <property type="term" value="F:nucleotide binding"/>
    <property type="evidence" value="ECO:0007669"/>
    <property type="project" value="InterPro"/>
</dbReference>
<dbReference type="Pfam" id="PF01408">
    <property type="entry name" value="GFO_IDH_MocA"/>
    <property type="match status" value="1"/>
</dbReference>
<protein>
    <submittedName>
        <fullName evidence="3">Gfo/Idh/MocA family oxidoreductase</fullName>
    </submittedName>
</protein>
<feature type="domain" description="YceM-like C-terminal" evidence="2">
    <location>
        <begin position="128"/>
        <end position="243"/>
    </location>
</feature>
<dbReference type="RefSeq" id="WP_155703205.1">
    <property type="nucleotide sequence ID" value="NZ_CP034235.1"/>
</dbReference>
<dbReference type="PANTHER" id="PTHR43708:SF4">
    <property type="entry name" value="OXIDOREDUCTASE YCEM-RELATED"/>
    <property type="match status" value="1"/>
</dbReference>
<dbReference type="OrthoDB" id="9815825at2"/>
<sequence>MRKRIGIIGLGDIAQKVYLPILSKHEQVEIVGLMSRSETTVQRFSSLYRIENAFTELNDLFNQEPQAVFVHTPTETHAEIVKQCLQQGIDVYVDKPLSYEISESVDMVETAERYGRLLAVGFNRRFAPRYVEAKAWLEEAGGFNSCVVQKHRTKLQKHSSKHTLYDDLIHMLDLQVYLNNGIFDVETYKQKSDEQDRLLHASGVLSLGEASGFFSMDRNAGGDLEKLELHGNGRTIEVTNMEHAVLYDKIQGERVISFGSWDDILYRRGFVGVVEHFLQAIEDPSGCQIRADQVLSSHDLVEQLLLRVNG</sequence>
<dbReference type="Gene3D" id="3.30.360.10">
    <property type="entry name" value="Dihydrodipicolinate Reductase, domain 2"/>
    <property type="match status" value="1"/>
</dbReference>
<dbReference type="SUPFAM" id="SSF51735">
    <property type="entry name" value="NAD(P)-binding Rossmann-fold domains"/>
    <property type="match status" value="1"/>
</dbReference>
<dbReference type="InterPro" id="IPR036291">
    <property type="entry name" value="NAD(P)-bd_dom_sf"/>
</dbReference>
<organism evidence="3 4">
    <name type="scientific">Paenibacillus psychroresistens</name>
    <dbReference type="NCBI Taxonomy" id="1778678"/>
    <lineage>
        <taxon>Bacteria</taxon>
        <taxon>Bacillati</taxon>
        <taxon>Bacillota</taxon>
        <taxon>Bacilli</taxon>
        <taxon>Bacillales</taxon>
        <taxon>Paenibacillaceae</taxon>
        <taxon>Paenibacillus</taxon>
    </lineage>
</organism>
<evidence type="ECO:0000313" key="4">
    <source>
        <dbReference type="Proteomes" id="UP000426246"/>
    </source>
</evidence>
<dbReference type="EMBL" id="CP034235">
    <property type="protein sequence ID" value="QGQ98107.1"/>
    <property type="molecule type" value="Genomic_DNA"/>
</dbReference>
<evidence type="ECO:0000259" key="2">
    <source>
        <dbReference type="Pfam" id="PF21378"/>
    </source>
</evidence>
<evidence type="ECO:0000259" key="1">
    <source>
        <dbReference type="Pfam" id="PF01408"/>
    </source>
</evidence>
<keyword evidence="4" id="KW-1185">Reference proteome</keyword>
<dbReference type="InterPro" id="IPR000683">
    <property type="entry name" value="Gfo/Idh/MocA-like_OxRdtase_N"/>
</dbReference>
<dbReference type="Gene3D" id="3.40.50.720">
    <property type="entry name" value="NAD(P)-binding Rossmann-like Domain"/>
    <property type="match status" value="1"/>
</dbReference>
<reference evidence="4" key="1">
    <citation type="submission" date="2018-11" db="EMBL/GenBank/DDBJ databases">
        <title>Complete genome sequence of Paenibacillus sp. ML311-T8.</title>
        <authorList>
            <person name="Nam Y.-D."/>
            <person name="Kang J."/>
            <person name="Chung W.-H."/>
            <person name="Park Y.S."/>
        </authorList>
    </citation>
    <scope>NUCLEOTIDE SEQUENCE [LARGE SCALE GENOMIC DNA]</scope>
    <source>
        <strain evidence="4">ML311-T8</strain>
    </source>
</reference>
<dbReference type="InterPro" id="IPR048477">
    <property type="entry name" value="YceM-like_C"/>
</dbReference>
<dbReference type="SUPFAM" id="SSF55347">
    <property type="entry name" value="Glyceraldehyde-3-phosphate dehydrogenase-like, C-terminal domain"/>
    <property type="match status" value="1"/>
</dbReference>
<dbReference type="Proteomes" id="UP000426246">
    <property type="component" value="Chromosome"/>
</dbReference>
<feature type="domain" description="Gfo/Idh/MocA-like oxidoreductase N-terminal" evidence="1">
    <location>
        <begin position="4"/>
        <end position="122"/>
    </location>
</feature>
<dbReference type="PANTHER" id="PTHR43708">
    <property type="entry name" value="CONSERVED EXPRESSED OXIDOREDUCTASE (EUROFUNG)"/>
    <property type="match status" value="1"/>
</dbReference>
<dbReference type="KEGG" id="ppsc:EHS13_26075"/>
<dbReference type="InterPro" id="IPR051317">
    <property type="entry name" value="Gfo/Idh/MocA_oxidoreduct"/>
</dbReference>
<proteinExistence type="predicted"/>
<accession>A0A6B8RQI5</accession>
<gene>
    <name evidence="3" type="ORF">EHS13_26075</name>
</gene>
<name>A0A6B8RQI5_9BACL</name>
<dbReference type="AlphaFoldDB" id="A0A6B8RQI5"/>
<dbReference type="Pfam" id="PF21378">
    <property type="entry name" value="YceM-like_C"/>
    <property type="match status" value="1"/>
</dbReference>